<dbReference type="InterPro" id="IPR003430">
    <property type="entry name" value="Phenol_Hydrox"/>
</dbReference>
<dbReference type="Gene3D" id="1.10.620.20">
    <property type="entry name" value="Ribonucleotide Reductase, subunit A"/>
    <property type="match status" value="1"/>
</dbReference>
<dbReference type="KEGG" id="rbu:PG1C_06390"/>
<evidence type="ECO:0000313" key="4">
    <source>
        <dbReference type="EMBL" id="AJP48185.1"/>
    </source>
</evidence>
<dbReference type="Pfam" id="PF02332">
    <property type="entry name" value="Phenol_Hydrox"/>
    <property type="match status" value="1"/>
</dbReference>
<keyword evidence="2 4" id="KW-0503">Monooxygenase</keyword>
<dbReference type="EMBL" id="CP010554">
    <property type="protein sequence ID" value="AJP48185.1"/>
    <property type="molecule type" value="Genomic_DNA"/>
</dbReference>
<keyword evidence="5" id="KW-1185">Reference proteome</keyword>
<evidence type="ECO:0000256" key="1">
    <source>
        <dbReference type="ARBA" id="ARBA00023002"/>
    </source>
</evidence>
<dbReference type="InterPro" id="IPR007029">
    <property type="entry name" value="YHS_dom"/>
</dbReference>
<evidence type="ECO:0000313" key="5">
    <source>
        <dbReference type="Proteomes" id="UP000061603"/>
    </source>
</evidence>
<dbReference type="STRING" id="1565605.PG1C_06390"/>
<organism evidence="4 5">
    <name type="scientific">Rugosibacter aromaticivorans</name>
    <dbReference type="NCBI Taxonomy" id="1565605"/>
    <lineage>
        <taxon>Bacteria</taxon>
        <taxon>Pseudomonadati</taxon>
        <taxon>Pseudomonadota</taxon>
        <taxon>Betaproteobacteria</taxon>
        <taxon>Nitrosomonadales</taxon>
        <taxon>Sterolibacteriaceae</taxon>
        <taxon>Rugosibacter</taxon>
    </lineage>
</organism>
<name>A0A0C5J8C4_9PROT</name>
<proteinExistence type="predicted"/>
<dbReference type="CDD" id="cd01057">
    <property type="entry name" value="AAMH_A"/>
    <property type="match status" value="1"/>
</dbReference>
<dbReference type="Pfam" id="PF04945">
    <property type="entry name" value="YHS"/>
    <property type="match status" value="1"/>
</dbReference>
<dbReference type="GO" id="GO:0004497">
    <property type="term" value="F:monooxygenase activity"/>
    <property type="evidence" value="ECO:0007669"/>
    <property type="project" value="UniProtKB-KW"/>
</dbReference>
<dbReference type="AlphaFoldDB" id="A0A0C5J8C4"/>
<dbReference type="RefSeq" id="WP_202636600.1">
    <property type="nucleotide sequence ID" value="NZ_CP010554.1"/>
</dbReference>
<gene>
    <name evidence="4" type="ORF">PG1C_06390</name>
</gene>
<dbReference type="InterPro" id="IPR012348">
    <property type="entry name" value="RNR-like"/>
</dbReference>
<dbReference type="PATRIC" id="fig|1565605.3.peg.1345"/>
<feature type="domain" description="YHS" evidence="3">
    <location>
        <begin position="415"/>
        <end position="447"/>
    </location>
</feature>
<dbReference type="HOGENOM" id="CLU_040795_0_0_4"/>
<dbReference type="Proteomes" id="UP000061603">
    <property type="component" value="Chromosome"/>
</dbReference>
<evidence type="ECO:0000256" key="2">
    <source>
        <dbReference type="ARBA" id="ARBA00023033"/>
    </source>
</evidence>
<accession>A0A0C5J8C4</accession>
<dbReference type="InterPro" id="IPR009078">
    <property type="entry name" value="Ferritin-like_SF"/>
</dbReference>
<keyword evidence="1" id="KW-0560">Oxidoreductase</keyword>
<sequence length="500" mass="57071">MALLGRLDWYNLARTTNWTPSYVTEDELFPPEMSGSMGIPLSGWESYDEPYKQTYPEYVKVQREKDAGAYSVKAALERSDIYEKADPGWQAVLKLHYGAFPRAEYSASTAEARMARFGKAPGMRNMATMGMMDEMRHAQLQLYFPHELCPKDRQFDWAHKSADTNHWAIVAARHLFDDMMVTRGASEVALGLTFAFETGFTNMQFLGLAADAAEVGDWSFSNMISSIQTDESRHAQIGGPLVAILLANGKKQEAQRIVDTMIWRAWKLFSAVTGSAMDYFTPVADRKMSFKEFMLEWIVSQFERALLDLGLDKPWYWNQLVADLDHASHAMQMGFWFWRPIMWWNTPAGVTAEDRAWLEEKYPGWSETFGTVWDVITDNLLEGKKELTYPETLPMLCNMCQLPIASVPGPAWKVRDFPLDYKGRTYHFCSEGCQWCFEQEPERYKGHLSLIDRFLAGMIQPPNLEGALNYMSLAPGEIGDDAHNYAWVETIRAARQKAAA</sequence>
<evidence type="ECO:0000259" key="3">
    <source>
        <dbReference type="Pfam" id="PF04945"/>
    </source>
</evidence>
<protein>
    <submittedName>
        <fullName evidence="4">Toluene monooxygenase</fullName>
    </submittedName>
</protein>
<dbReference type="SUPFAM" id="SSF47240">
    <property type="entry name" value="Ferritin-like"/>
    <property type="match status" value="1"/>
</dbReference>
<reference evidence="4 5" key="1">
    <citation type="journal article" date="2015" name="Genome Announc.">
        <title>Complete Genome Sequence of a Novel Bacterium within the Family Rhodocyclaceae That Degrades Polycyclic Aromatic Hydrocarbons.</title>
        <authorList>
            <person name="Singleton D.R."/>
            <person name="Dickey A.N."/>
            <person name="Scholl E.H."/>
            <person name="Wright F.A."/>
            <person name="Aitken M.D."/>
        </authorList>
    </citation>
    <scope>NUCLEOTIDE SEQUENCE [LARGE SCALE GENOMIC DNA]</scope>
    <source>
        <strain evidence="5">PG1-Ca6</strain>
    </source>
</reference>